<dbReference type="PROSITE" id="PS51767">
    <property type="entry name" value="PEPTIDASE_A1"/>
    <property type="match status" value="1"/>
</dbReference>
<dbReference type="EMBL" id="CAJFDH010000004">
    <property type="protein sequence ID" value="CAD5221011.1"/>
    <property type="molecule type" value="Genomic_DNA"/>
</dbReference>
<dbReference type="AlphaFoldDB" id="A0A811L0S4"/>
<organism evidence="6 7">
    <name type="scientific">Bursaphelenchus okinawaensis</name>
    <dbReference type="NCBI Taxonomy" id="465554"/>
    <lineage>
        <taxon>Eukaryota</taxon>
        <taxon>Metazoa</taxon>
        <taxon>Ecdysozoa</taxon>
        <taxon>Nematoda</taxon>
        <taxon>Chromadorea</taxon>
        <taxon>Rhabditida</taxon>
        <taxon>Tylenchina</taxon>
        <taxon>Tylenchomorpha</taxon>
        <taxon>Aphelenchoidea</taxon>
        <taxon>Aphelenchoididae</taxon>
        <taxon>Bursaphelenchus</taxon>
    </lineage>
</organism>
<feature type="region of interest" description="Disordered" evidence="4">
    <location>
        <begin position="317"/>
        <end position="386"/>
    </location>
</feature>
<accession>A0A811L0S4</accession>
<comment type="caution">
    <text evidence="6">The sequence shown here is derived from an EMBL/GenBank/DDBJ whole genome shotgun (WGS) entry which is preliminary data.</text>
</comment>
<dbReference type="PANTHER" id="PTHR47966:SF45">
    <property type="entry name" value="PEPTIDASE A1 DOMAIN-CONTAINING PROTEIN"/>
    <property type="match status" value="1"/>
</dbReference>
<dbReference type="SUPFAM" id="SSF50630">
    <property type="entry name" value="Acid proteases"/>
    <property type="match status" value="1"/>
</dbReference>
<dbReference type="InterPro" id="IPR033121">
    <property type="entry name" value="PEPTIDASE_A1"/>
</dbReference>
<dbReference type="Pfam" id="PF00026">
    <property type="entry name" value="Asp"/>
    <property type="match status" value="1"/>
</dbReference>
<evidence type="ECO:0000256" key="1">
    <source>
        <dbReference type="ARBA" id="ARBA00007447"/>
    </source>
</evidence>
<feature type="active site" evidence="2">
    <location>
        <position position="27"/>
    </location>
</feature>
<evidence type="ECO:0000256" key="4">
    <source>
        <dbReference type="SAM" id="MobiDB-lite"/>
    </source>
</evidence>
<dbReference type="InterPro" id="IPR034164">
    <property type="entry name" value="Pepsin-like_dom"/>
</dbReference>
<dbReference type="CDD" id="cd05471">
    <property type="entry name" value="pepsin_like"/>
    <property type="match status" value="1"/>
</dbReference>
<feature type="active site" evidence="2">
    <location>
        <position position="217"/>
    </location>
</feature>
<evidence type="ECO:0000313" key="7">
    <source>
        <dbReference type="Proteomes" id="UP000614601"/>
    </source>
</evidence>
<name>A0A811L0S4_9BILA</name>
<evidence type="ECO:0000313" key="6">
    <source>
        <dbReference type="EMBL" id="CAD5221011.1"/>
    </source>
</evidence>
<dbReference type="InterPro" id="IPR001461">
    <property type="entry name" value="Aspartic_peptidase_A1"/>
</dbReference>
<dbReference type="InterPro" id="IPR001969">
    <property type="entry name" value="Aspartic_peptidase_AS"/>
</dbReference>
<keyword evidence="7" id="KW-1185">Reference proteome</keyword>
<dbReference type="OrthoDB" id="5839471at2759"/>
<sequence length="411" mass="44251">MLNENNVQYLGYISLGTPPQRFKTVFDTGSSVLWVPKKGCRSRGPVVEHCASGTELYDPEASSTKKSTNQPFQITYGTGSVKGYLYDDIFAFGDPKGSQLKLKKPVRFGAGEQMTFGDVSILGLPSTDSQGETSIFHEAVEEGLMDNPIFTTYLTKCAQQQCDNGGIITFGEEDTKNCGKVADWVSVVPRTTHWKVKMAGLKVGDQFVNVSVNGVSDTGTSHLIVPTNVMRTIVQQLKPQQVQGGYLMQCNSKFSISVIINNKEYPISSDNLLIPQQGNLCQLAIAGGDFPFVLLGDPFIRSYCQVHDVKNRKLGFAPANGSPQPTPYNGGGNGGNGGNNEGNGGNDGRNGGNGGRNGGKDNGGRHGGHGGRHGHGGNNGGNQDFPFFDTFKGTPFEDIFKKVIEDMKNRY</sequence>
<dbReference type="PRINTS" id="PR00792">
    <property type="entry name" value="PEPSIN"/>
</dbReference>
<feature type="compositionally biased region" description="Gly residues" evidence="4">
    <location>
        <begin position="329"/>
        <end position="357"/>
    </location>
</feature>
<dbReference type="InterPro" id="IPR021109">
    <property type="entry name" value="Peptidase_aspartic_dom_sf"/>
</dbReference>
<proteinExistence type="inferred from homology"/>
<evidence type="ECO:0000259" key="5">
    <source>
        <dbReference type="PROSITE" id="PS51767"/>
    </source>
</evidence>
<dbReference type="PANTHER" id="PTHR47966">
    <property type="entry name" value="BETA-SITE APP-CLEAVING ENZYME, ISOFORM A-RELATED"/>
    <property type="match status" value="1"/>
</dbReference>
<gene>
    <name evidence="6" type="ORF">BOKJ2_LOCUS9231</name>
</gene>
<protein>
    <recommendedName>
        <fullName evidence="5">Peptidase A1 domain-containing protein</fullName>
    </recommendedName>
</protein>
<keyword evidence="3" id="KW-0064">Aspartyl protease</keyword>
<dbReference type="GO" id="GO:0006508">
    <property type="term" value="P:proteolysis"/>
    <property type="evidence" value="ECO:0007669"/>
    <property type="project" value="UniProtKB-KW"/>
</dbReference>
<dbReference type="Proteomes" id="UP000614601">
    <property type="component" value="Unassembled WGS sequence"/>
</dbReference>
<evidence type="ECO:0000256" key="3">
    <source>
        <dbReference type="RuleBase" id="RU000454"/>
    </source>
</evidence>
<dbReference type="GO" id="GO:0004190">
    <property type="term" value="F:aspartic-type endopeptidase activity"/>
    <property type="evidence" value="ECO:0007669"/>
    <property type="project" value="UniProtKB-KW"/>
</dbReference>
<dbReference type="PROSITE" id="PS00141">
    <property type="entry name" value="ASP_PROTEASE"/>
    <property type="match status" value="1"/>
</dbReference>
<comment type="similarity">
    <text evidence="1 3">Belongs to the peptidase A1 family.</text>
</comment>
<evidence type="ECO:0000256" key="2">
    <source>
        <dbReference type="PIRSR" id="PIRSR601461-1"/>
    </source>
</evidence>
<keyword evidence="3" id="KW-0645">Protease</keyword>
<keyword evidence="3" id="KW-0378">Hydrolase</keyword>
<dbReference type="GO" id="GO:0005764">
    <property type="term" value="C:lysosome"/>
    <property type="evidence" value="ECO:0007669"/>
    <property type="project" value="TreeGrafter"/>
</dbReference>
<feature type="domain" description="Peptidase A1" evidence="5">
    <location>
        <begin position="9"/>
        <end position="317"/>
    </location>
</feature>
<dbReference type="Proteomes" id="UP000783686">
    <property type="component" value="Unassembled WGS sequence"/>
</dbReference>
<dbReference type="EMBL" id="CAJFCW020000004">
    <property type="protein sequence ID" value="CAG9114444.1"/>
    <property type="molecule type" value="Genomic_DNA"/>
</dbReference>
<dbReference type="Gene3D" id="2.40.70.10">
    <property type="entry name" value="Acid Proteases"/>
    <property type="match status" value="2"/>
</dbReference>
<reference evidence="6" key="1">
    <citation type="submission" date="2020-09" db="EMBL/GenBank/DDBJ databases">
        <authorList>
            <person name="Kikuchi T."/>
        </authorList>
    </citation>
    <scope>NUCLEOTIDE SEQUENCE</scope>
    <source>
        <strain evidence="6">SH1</strain>
    </source>
</reference>
<feature type="compositionally biased region" description="Basic residues" evidence="4">
    <location>
        <begin position="366"/>
        <end position="375"/>
    </location>
</feature>